<dbReference type="EMBL" id="KU221504">
    <property type="protein sequence ID" value="AMP41545.1"/>
    <property type="molecule type" value="Genomic_DNA"/>
</dbReference>
<sequence>MAEDGLNKIIKRVYAEDLELIEKQSDLTIRKQQLLQMLKEKLWTDHSSAIKVAIVSFGLAVISAGIYYYNFFTLNSYQAMQERANVEAHLQRRSDLIPNLVKSAGSYLTYEKNIFGHIAEIRGAVAGMKSLEQSMSGIQDRSVLSKFQAVAEAYPALKASEAYTTLMKELSDTETKIADSRIKYNQIANYHNSRLQMFPAVIFNTFIFRFKPLPVFESNKAPVPDVQQRHEQAVNKAN</sequence>
<evidence type="ECO:0000256" key="4">
    <source>
        <dbReference type="ARBA" id="ARBA00022989"/>
    </source>
</evidence>
<reference evidence="7" key="1">
    <citation type="submission" date="2015-12" db="EMBL/GenBank/DDBJ databases">
        <authorList>
            <person name="Shamseldin A."/>
            <person name="Moawad H."/>
            <person name="Abd El-Rahim W.M."/>
            <person name="Sadowsky M.J."/>
        </authorList>
    </citation>
    <scope>NUCLEOTIDE SEQUENCE</scope>
</reference>
<organism evidence="7">
    <name type="scientific">uncultured Nitrospirota bacterium</name>
    <dbReference type="NCBI Taxonomy" id="170969"/>
    <lineage>
        <taxon>Bacteria</taxon>
        <taxon>Pseudomonadati</taxon>
        <taxon>Nitrospirota</taxon>
        <taxon>environmental samples</taxon>
    </lineage>
</organism>
<dbReference type="Pfam" id="PF04011">
    <property type="entry name" value="LemA"/>
    <property type="match status" value="1"/>
</dbReference>
<name>A0A142BTV7_9BACT</name>
<dbReference type="GO" id="GO:0016020">
    <property type="term" value="C:membrane"/>
    <property type="evidence" value="ECO:0007669"/>
    <property type="project" value="UniProtKB-SubCell"/>
</dbReference>
<keyword evidence="4 6" id="KW-1133">Transmembrane helix</keyword>
<dbReference type="InterPro" id="IPR023353">
    <property type="entry name" value="LemA-like_dom_sf"/>
</dbReference>
<keyword evidence="3 6" id="KW-0812">Transmembrane</keyword>
<evidence type="ECO:0000313" key="7">
    <source>
        <dbReference type="EMBL" id="AMP41545.1"/>
    </source>
</evidence>
<evidence type="ECO:0000256" key="1">
    <source>
        <dbReference type="ARBA" id="ARBA00004167"/>
    </source>
</evidence>
<comment type="subcellular location">
    <subcellularLocation>
        <location evidence="1">Membrane</location>
        <topology evidence="1">Single-pass membrane protein</topology>
    </subcellularLocation>
</comment>
<dbReference type="PANTHER" id="PTHR34478">
    <property type="entry name" value="PROTEIN LEMA"/>
    <property type="match status" value="1"/>
</dbReference>
<dbReference type="PANTHER" id="PTHR34478:SF1">
    <property type="entry name" value="PROTEIN LEMA"/>
    <property type="match status" value="1"/>
</dbReference>
<comment type="similarity">
    <text evidence="2">Belongs to the LemA family.</text>
</comment>
<evidence type="ECO:0000256" key="6">
    <source>
        <dbReference type="SAM" id="Phobius"/>
    </source>
</evidence>
<accession>A0A142BTV7</accession>
<dbReference type="AlphaFoldDB" id="A0A142BTV7"/>
<keyword evidence="5 6" id="KW-0472">Membrane</keyword>
<dbReference type="InterPro" id="IPR007156">
    <property type="entry name" value="MamQ_LemA"/>
</dbReference>
<proteinExistence type="inferred from homology"/>
<dbReference type="SUPFAM" id="SSF140478">
    <property type="entry name" value="LemA-like"/>
    <property type="match status" value="1"/>
</dbReference>
<evidence type="ECO:0000256" key="3">
    <source>
        <dbReference type="ARBA" id="ARBA00022692"/>
    </source>
</evidence>
<evidence type="ECO:0000256" key="2">
    <source>
        <dbReference type="ARBA" id="ARBA00008854"/>
    </source>
</evidence>
<dbReference type="Gene3D" id="1.20.1440.20">
    <property type="entry name" value="LemA-like domain"/>
    <property type="match status" value="1"/>
</dbReference>
<feature type="transmembrane region" description="Helical" evidence="6">
    <location>
        <begin position="49"/>
        <end position="69"/>
    </location>
</feature>
<evidence type="ECO:0000256" key="5">
    <source>
        <dbReference type="ARBA" id="ARBA00023136"/>
    </source>
</evidence>
<protein>
    <submittedName>
        <fullName evidence="7">Magnetosome protein MamQ-I</fullName>
    </submittedName>
</protein>